<dbReference type="CDD" id="cd00170">
    <property type="entry name" value="SEC14"/>
    <property type="match status" value="1"/>
</dbReference>
<dbReference type="Gene3D" id="3.40.525.10">
    <property type="entry name" value="CRAL-TRIO lipid binding domain"/>
    <property type="match status" value="1"/>
</dbReference>
<evidence type="ECO:0000256" key="1">
    <source>
        <dbReference type="ARBA" id="ARBA00004370"/>
    </source>
</evidence>
<reference evidence="11 12" key="1">
    <citation type="submission" date="2020-08" db="EMBL/GenBank/DDBJ databases">
        <title>Plant Genome Project.</title>
        <authorList>
            <person name="Zhang R.-G."/>
        </authorList>
    </citation>
    <scope>NUCLEOTIDE SEQUENCE [LARGE SCALE GENOMIC DNA]</scope>
    <source>
        <strain evidence="11">WSP0</strain>
        <tissue evidence="11">Leaf</tissue>
    </source>
</reference>
<evidence type="ECO:0000259" key="10">
    <source>
        <dbReference type="PROSITE" id="PS50191"/>
    </source>
</evidence>
<dbReference type="EMBL" id="JACTNZ010000013">
    <property type="protein sequence ID" value="KAG5514579.1"/>
    <property type="molecule type" value="Genomic_DNA"/>
</dbReference>
<dbReference type="PANTHER" id="PTHR45932">
    <property type="entry name" value="PATELLIN-1"/>
    <property type="match status" value="1"/>
</dbReference>
<dbReference type="SUPFAM" id="SSF46938">
    <property type="entry name" value="CRAL/TRIO N-terminal domain"/>
    <property type="match status" value="1"/>
</dbReference>
<evidence type="ECO:0000256" key="5">
    <source>
        <dbReference type="ARBA" id="ARBA00023129"/>
    </source>
</evidence>
<dbReference type="Pfam" id="PF25099">
    <property type="entry name" value="GOLD_PATL1_C"/>
    <property type="match status" value="1"/>
</dbReference>
<dbReference type="InterPro" id="IPR022379">
    <property type="entry name" value="11S_seedstore_CS"/>
</dbReference>
<evidence type="ECO:0000313" key="12">
    <source>
        <dbReference type="Proteomes" id="UP000823749"/>
    </source>
</evidence>
<evidence type="ECO:0000256" key="2">
    <source>
        <dbReference type="ARBA" id="ARBA00007178"/>
    </source>
</evidence>
<dbReference type="Pfam" id="PF03765">
    <property type="entry name" value="CRAL_TRIO_N"/>
    <property type="match status" value="1"/>
</dbReference>
<dbReference type="SMART" id="SM01100">
    <property type="entry name" value="CRAL_TRIO_N"/>
    <property type="match status" value="1"/>
</dbReference>
<gene>
    <name evidence="11" type="ORF">RHGRI_035850</name>
</gene>
<evidence type="ECO:0000256" key="4">
    <source>
        <dbReference type="ARBA" id="ARBA00022761"/>
    </source>
</evidence>
<dbReference type="CDD" id="cd02243">
    <property type="entry name" value="cupin_11S_legumin_C"/>
    <property type="match status" value="1"/>
</dbReference>
<keyword evidence="12" id="KW-1185">Reference proteome</keyword>
<dbReference type="Pfam" id="PF00650">
    <property type="entry name" value="CRAL_TRIO"/>
    <property type="match status" value="1"/>
</dbReference>
<sequence length="996" mass="113676">MPGEKVFPSEEYVHNEIDDKEEDEEGCTLSFQERLDGNNDTIGQESENPDLVELKQSRKKSLLEFRCLVEDAILSNYILGKNNGKFELPSDLRGNLREITLWGVPLLPSRGHDGTDVVLLKFLKARDFKVPEAFSMLRRTLKWRREFKVEGILDEKIDSRLENLEFIDGEDKQGRPVCYTLFGALKNREFYKSTFGTEEKNQEFLRWKVKSMEMGIQKLGFKSDGENSILQITDLKNSPGPATKELSSLNKKTVVLFQENYPELIFRNIYVNVPFWYYVSHALHSQFISQRTKSKFIFVRPLRVTQTLLKYIAPENLPVQYGGLKRENDNEFSTDDTVLRFSAGVTVIWDMTVVGYEVSYKEEFIPDDDCSYNVLLQKEKKMKESARNSFYIYEPGKIVITIDNGASSQKKKIFIRHKSKETLPVNQRQTPPTVNKPLSCQPIAFSTHANCKMSQTPHHMWRPKNPPLLSYKFHPSLSSTPHFTSNPEESSKPLFPFSMAKSKSLLFFALCFLVLFQSSVARQGARGQQQQGQGQQERGECQLGRLTAQEPQYRVQAEAGVTEFWDYREDEFQCANVAVCRSIIQPRGLLLPSYTNAPKLIYVVQGRGMTGVMCSGCPETYQSSQQSEQYREERGQSQRFRDQHQKVRNFRQGDVIALPAGVAHWCYNDGDEELVIVAMEDTGNHQNQLDNNPRKFFLAGNPQQQGQQQGQQQQQRRPGQQQQQQRPQYRGEYGSRRGQEQHNAGNVFSGFDAEVLAESFGVGRETARKLQGQDDQRGHIVRVESGLQVLRPLSSQEEQEEQERGGRNQTANGLEETVCSARLIENINDPSRADIYNPRAGRLTSVNGHNMPILNYLRLSAERGVLYRNALMAPHWKINAHCVLYATRGEARMQVVDQRGRAVFDGRVREGELLVVPQNYVVAKQAGDEGFEFVAFKTHENAMFNTLSGRTSAIRAIPVDVLANAYGMSRDEATRLKTNRNEAILLEPRSGSQRRG</sequence>
<evidence type="ECO:0000256" key="3">
    <source>
        <dbReference type="ARBA" id="ARBA00022448"/>
    </source>
</evidence>
<comment type="function">
    <text evidence="8">Seed storage protein.</text>
</comment>
<comment type="caution">
    <text evidence="11">The sequence shown here is derived from an EMBL/GenBank/DDBJ whole genome shotgun (WGS) entry which is preliminary data.</text>
</comment>
<dbReference type="InterPro" id="IPR006044">
    <property type="entry name" value="11S_seedstore_pln"/>
</dbReference>
<dbReference type="FunFam" id="2.60.120.10:FF:000073">
    <property type="entry name" value="Glycinin G1"/>
    <property type="match status" value="1"/>
</dbReference>
<dbReference type="InterPro" id="IPR036273">
    <property type="entry name" value="CRAL/TRIO_N_dom_sf"/>
</dbReference>
<proteinExistence type="inferred from homology"/>
<feature type="compositionally biased region" description="Basic and acidic residues" evidence="9">
    <location>
        <begin position="7"/>
        <end position="17"/>
    </location>
</feature>
<evidence type="ECO:0000256" key="6">
    <source>
        <dbReference type="ARBA" id="ARBA00023136"/>
    </source>
</evidence>
<keyword evidence="4 8" id="KW-0758">Storage protein</keyword>
<evidence type="ECO:0000256" key="7">
    <source>
        <dbReference type="ARBA" id="ARBA00023157"/>
    </source>
</evidence>
<keyword evidence="5 8" id="KW-0708">Seed storage protein</keyword>
<dbReference type="GO" id="GO:0008289">
    <property type="term" value="F:lipid binding"/>
    <property type="evidence" value="ECO:0007669"/>
    <property type="project" value="InterPro"/>
</dbReference>
<dbReference type="Proteomes" id="UP000823749">
    <property type="component" value="Chromosome 13"/>
</dbReference>
<dbReference type="SUPFAM" id="SSF52087">
    <property type="entry name" value="CRAL/TRIO domain"/>
    <property type="match status" value="1"/>
</dbReference>
<evidence type="ECO:0000256" key="9">
    <source>
        <dbReference type="SAM" id="MobiDB-lite"/>
    </source>
</evidence>
<dbReference type="GO" id="GO:0016020">
    <property type="term" value="C:membrane"/>
    <property type="evidence" value="ECO:0007669"/>
    <property type="project" value="UniProtKB-SubCell"/>
</dbReference>
<organism evidence="11 12">
    <name type="scientific">Rhododendron griersonianum</name>
    <dbReference type="NCBI Taxonomy" id="479676"/>
    <lineage>
        <taxon>Eukaryota</taxon>
        <taxon>Viridiplantae</taxon>
        <taxon>Streptophyta</taxon>
        <taxon>Embryophyta</taxon>
        <taxon>Tracheophyta</taxon>
        <taxon>Spermatophyta</taxon>
        <taxon>Magnoliopsida</taxon>
        <taxon>eudicotyledons</taxon>
        <taxon>Gunneridae</taxon>
        <taxon>Pentapetalae</taxon>
        <taxon>asterids</taxon>
        <taxon>Ericales</taxon>
        <taxon>Ericaceae</taxon>
        <taxon>Ericoideae</taxon>
        <taxon>Rhodoreae</taxon>
        <taxon>Rhododendron</taxon>
    </lineage>
</organism>
<protein>
    <recommendedName>
        <fullName evidence="10">CRAL-TRIO domain-containing protein</fullName>
    </recommendedName>
</protein>
<dbReference type="SMART" id="SM00516">
    <property type="entry name" value="SEC14"/>
    <property type="match status" value="1"/>
</dbReference>
<feature type="region of interest" description="Disordered" evidence="9">
    <location>
        <begin position="1"/>
        <end position="26"/>
    </location>
</feature>
<feature type="region of interest" description="Disordered" evidence="9">
    <location>
        <begin position="790"/>
        <end position="812"/>
    </location>
</feature>
<keyword evidence="6" id="KW-0472">Membrane</keyword>
<keyword evidence="7 8" id="KW-1015">Disulfide bond</keyword>
<dbReference type="PROSITE" id="PS00305">
    <property type="entry name" value="11S_SEED_STORAGE"/>
    <property type="match status" value="1"/>
</dbReference>
<dbReference type="InterPro" id="IPR006045">
    <property type="entry name" value="Cupin_1"/>
</dbReference>
<accession>A0AAV6HKN8</accession>
<comment type="subcellular location">
    <subcellularLocation>
        <location evidence="1">Membrane</location>
    </subcellularLocation>
</comment>
<comment type="similarity">
    <text evidence="2 8">Belongs to the 11S seed storage protein (globulins) family.</text>
</comment>
<evidence type="ECO:0000313" key="11">
    <source>
        <dbReference type="EMBL" id="KAG5514579.1"/>
    </source>
</evidence>
<evidence type="ECO:0000256" key="8">
    <source>
        <dbReference type="RuleBase" id="RU003681"/>
    </source>
</evidence>
<dbReference type="PROSITE" id="PS50191">
    <property type="entry name" value="CRAL_TRIO"/>
    <property type="match status" value="1"/>
</dbReference>
<keyword evidence="3" id="KW-0813">Transport</keyword>
<dbReference type="CDD" id="cd02242">
    <property type="entry name" value="cupin_11S_legumin_N"/>
    <property type="match status" value="1"/>
</dbReference>
<feature type="domain" description="CRAL-TRIO" evidence="10">
    <location>
        <begin position="154"/>
        <end position="329"/>
    </location>
</feature>
<name>A0AAV6HKN8_9ERIC</name>
<dbReference type="InterPro" id="IPR044834">
    <property type="entry name" value="PATL"/>
</dbReference>
<feature type="compositionally biased region" description="Low complexity" evidence="9">
    <location>
        <begin position="702"/>
        <end position="728"/>
    </location>
</feature>
<dbReference type="InterPro" id="IPR036865">
    <property type="entry name" value="CRAL-TRIO_dom_sf"/>
</dbReference>
<dbReference type="Gene3D" id="2.60.120.10">
    <property type="entry name" value="Jelly Rolls"/>
    <property type="match status" value="2"/>
</dbReference>
<dbReference type="Pfam" id="PF00190">
    <property type="entry name" value="Cupin_1"/>
    <property type="match status" value="2"/>
</dbReference>
<dbReference type="PANTHER" id="PTHR45932:SF3">
    <property type="entry name" value="PATELLIN-4-LIKE"/>
    <property type="match status" value="1"/>
</dbReference>
<dbReference type="PRINTS" id="PR00439">
    <property type="entry name" value="11SGLOBULIN"/>
</dbReference>
<comment type="subunit">
    <text evidence="8">Hexamer; each subunit is composed of an acidic and a basic chain derived from a single precursor and linked by a disulfide bond.</text>
</comment>
<dbReference type="GO" id="GO:0045735">
    <property type="term" value="F:nutrient reservoir activity"/>
    <property type="evidence" value="ECO:0007669"/>
    <property type="project" value="UniProtKB-KW"/>
</dbReference>
<dbReference type="AlphaFoldDB" id="A0AAV6HKN8"/>
<feature type="region of interest" description="Disordered" evidence="9">
    <location>
        <begin position="685"/>
        <end position="744"/>
    </location>
</feature>
<dbReference type="InterPro" id="IPR001251">
    <property type="entry name" value="CRAL-TRIO_dom"/>
</dbReference>
<dbReference type="SUPFAM" id="SSF51182">
    <property type="entry name" value="RmlC-like cupins"/>
    <property type="match status" value="1"/>
</dbReference>
<dbReference type="InterPro" id="IPR056794">
    <property type="entry name" value="PATL1-6_C_GOLD"/>
</dbReference>
<dbReference type="InterPro" id="IPR011051">
    <property type="entry name" value="RmlC_Cupin_sf"/>
</dbReference>
<dbReference type="InterPro" id="IPR014710">
    <property type="entry name" value="RmlC-like_jellyroll"/>
</dbReference>
<dbReference type="InterPro" id="IPR011074">
    <property type="entry name" value="CRAL/TRIO_N_dom"/>
</dbReference>
<dbReference type="SMART" id="SM00835">
    <property type="entry name" value="Cupin_1"/>
    <property type="match status" value="2"/>
</dbReference>